<gene>
    <name evidence="1" type="ORF">PN645_17445</name>
</gene>
<accession>A0AAW6FP38</accession>
<dbReference type="AlphaFoldDB" id="A0AAW6FP38"/>
<evidence type="ECO:0000313" key="2">
    <source>
        <dbReference type="Proteomes" id="UP001212263"/>
    </source>
</evidence>
<proteinExistence type="predicted"/>
<dbReference type="EMBL" id="JAQMRD010000031">
    <property type="protein sequence ID" value="MDB9224768.1"/>
    <property type="molecule type" value="Genomic_DNA"/>
</dbReference>
<evidence type="ECO:0000313" key="1">
    <source>
        <dbReference type="EMBL" id="MDB9224768.1"/>
    </source>
</evidence>
<dbReference type="RefSeq" id="WP_259320202.1">
    <property type="nucleotide sequence ID" value="NZ_JADMUD010000022.1"/>
</dbReference>
<dbReference type="Proteomes" id="UP001212263">
    <property type="component" value="Unassembled WGS sequence"/>
</dbReference>
<protein>
    <submittedName>
        <fullName evidence="1">Uncharacterized protein</fullName>
    </submittedName>
</protein>
<reference evidence="1" key="1">
    <citation type="submission" date="2023-01" db="EMBL/GenBank/DDBJ databases">
        <title>Human gut microbiome strain richness.</title>
        <authorList>
            <person name="Chen-Liaw A."/>
        </authorList>
    </citation>
    <scope>NUCLEOTIDE SEQUENCE</scope>
    <source>
        <strain evidence="1">RTP21484st1_B7_RTP21484_190118</strain>
    </source>
</reference>
<comment type="caution">
    <text evidence="1">The sequence shown here is derived from an EMBL/GenBank/DDBJ whole genome shotgun (WGS) entry which is preliminary data.</text>
</comment>
<name>A0AAW6FP38_9BACT</name>
<sequence length="44" mass="4881">MKKIFMFYFSRWGNTNYPADVDAATGATPEDAHLQANGSISEDL</sequence>
<organism evidence="1 2">
    <name type="scientific">Odoribacter splanchnicus</name>
    <dbReference type="NCBI Taxonomy" id="28118"/>
    <lineage>
        <taxon>Bacteria</taxon>
        <taxon>Pseudomonadati</taxon>
        <taxon>Bacteroidota</taxon>
        <taxon>Bacteroidia</taxon>
        <taxon>Bacteroidales</taxon>
        <taxon>Odoribacteraceae</taxon>
        <taxon>Odoribacter</taxon>
    </lineage>
</organism>